<comment type="caution">
    <text evidence="12">The sequence shown here is derived from an EMBL/GenBank/DDBJ whole genome shotgun (WGS) entry which is preliminary data.</text>
</comment>
<evidence type="ECO:0000256" key="4">
    <source>
        <dbReference type="ARBA" id="ARBA00022475"/>
    </source>
</evidence>
<keyword evidence="4" id="KW-1003">Cell membrane</keyword>
<evidence type="ECO:0000256" key="9">
    <source>
        <dbReference type="ARBA" id="ARBA00023136"/>
    </source>
</evidence>
<keyword evidence="3" id="KW-0813">Transport</keyword>
<comment type="similarity">
    <text evidence="2">Belongs to the TonB family.</text>
</comment>
<dbReference type="RefSeq" id="WP_200356465.1">
    <property type="nucleotide sequence ID" value="NZ_JAENIL010000028.1"/>
</dbReference>
<evidence type="ECO:0000256" key="1">
    <source>
        <dbReference type="ARBA" id="ARBA00004383"/>
    </source>
</evidence>
<evidence type="ECO:0000256" key="7">
    <source>
        <dbReference type="ARBA" id="ARBA00022927"/>
    </source>
</evidence>
<accession>A0A934RWU0</accession>
<evidence type="ECO:0000256" key="8">
    <source>
        <dbReference type="ARBA" id="ARBA00022989"/>
    </source>
</evidence>
<keyword evidence="9" id="KW-0472">Membrane</keyword>
<evidence type="ECO:0000256" key="10">
    <source>
        <dbReference type="SAM" id="SignalP"/>
    </source>
</evidence>
<dbReference type="PROSITE" id="PS52015">
    <property type="entry name" value="TONB_CTD"/>
    <property type="match status" value="1"/>
</dbReference>
<dbReference type="AlphaFoldDB" id="A0A934RWU0"/>
<name>A0A934RWU0_9BACT</name>
<dbReference type="Gene3D" id="3.30.1150.10">
    <property type="match status" value="1"/>
</dbReference>
<dbReference type="InterPro" id="IPR006260">
    <property type="entry name" value="TonB/TolA_C"/>
</dbReference>
<keyword evidence="5" id="KW-0997">Cell inner membrane</keyword>
<protein>
    <submittedName>
        <fullName evidence="12">TonB family protein</fullName>
    </submittedName>
</protein>
<proteinExistence type="inferred from homology"/>
<feature type="chain" id="PRO_5037970677" evidence="10">
    <location>
        <begin position="25"/>
        <end position="177"/>
    </location>
</feature>
<keyword evidence="6" id="KW-0812">Transmembrane</keyword>
<dbReference type="Proteomes" id="UP000617628">
    <property type="component" value="Unassembled WGS sequence"/>
</dbReference>
<dbReference type="GO" id="GO:0055085">
    <property type="term" value="P:transmembrane transport"/>
    <property type="evidence" value="ECO:0007669"/>
    <property type="project" value="InterPro"/>
</dbReference>
<organism evidence="12 13">
    <name type="scientific">Pelagicoccus mobilis</name>
    <dbReference type="NCBI Taxonomy" id="415221"/>
    <lineage>
        <taxon>Bacteria</taxon>
        <taxon>Pseudomonadati</taxon>
        <taxon>Verrucomicrobiota</taxon>
        <taxon>Opitutia</taxon>
        <taxon>Puniceicoccales</taxon>
        <taxon>Pelagicoccaceae</taxon>
        <taxon>Pelagicoccus</taxon>
    </lineage>
</organism>
<dbReference type="PANTHER" id="PTHR33446">
    <property type="entry name" value="PROTEIN TONB-RELATED"/>
    <property type="match status" value="1"/>
</dbReference>
<evidence type="ECO:0000256" key="3">
    <source>
        <dbReference type="ARBA" id="ARBA00022448"/>
    </source>
</evidence>
<evidence type="ECO:0000259" key="11">
    <source>
        <dbReference type="PROSITE" id="PS52015"/>
    </source>
</evidence>
<dbReference type="EMBL" id="JAENIL010000028">
    <property type="protein sequence ID" value="MBK1878252.1"/>
    <property type="molecule type" value="Genomic_DNA"/>
</dbReference>
<keyword evidence="8" id="KW-1133">Transmembrane helix</keyword>
<dbReference type="GO" id="GO:0005886">
    <property type="term" value="C:plasma membrane"/>
    <property type="evidence" value="ECO:0007669"/>
    <property type="project" value="UniProtKB-SubCell"/>
</dbReference>
<feature type="domain" description="TonB C-terminal" evidence="11">
    <location>
        <begin position="89"/>
        <end position="177"/>
    </location>
</feature>
<evidence type="ECO:0000313" key="13">
    <source>
        <dbReference type="Proteomes" id="UP000617628"/>
    </source>
</evidence>
<keyword evidence="13" id="KW-1185">Reference proteome</keyword>
<keyword evidence="10" id="KW-0732">Signal</keyword>
<evidence type="ECO:0000313" key="12">
    <source>
        <dbReference type="EMBL" id="MBK1878252.1"/>
    </source>
</evidence>
<gene>
    <name evidence="12" type="ORF">JIN87_15335</name>
</gene>
<evidence type="ECO:0000256" key="5">
    <source>
        <dbReference type="ARBA" id="ARBA00022519"/>
    </source>
</evidence>
<reference evidence="12" key="1">
    <citation type="submission" date="2021-01" db="EMBL/GenBank/DDBJ databases">
        <title>Modified the classification status of verrucomicrobia.</title>
        <authorList>
            <person name="Feng X."/>
        </authorList>
    </citation>
    <scope>NUCLEOTIDE SEQUENCE</scope>
    <source>
        <strain evidence="12">KCTC 13126</strain>
    </source>
</reference>
<dbReference type="GO" id="GO:0015031">
    <property type="term" value="P:protein transport"/>
    <property type="evidence" value="ECO:0007669"/>
    <property type="project" value="UniProtKB-KW"/>
</dbReference>
<keyword evidence="7" id="KW-0653">Protein transport</keyword>
<comment type="subcellular location">
    <subcellularLocation>
        <location evidence="1">Cell inner membrane</location>
        <topology evidence="1">Single-pass membrane protein</topology>
        <orientation evidence="1">Periplasmic side</orientation>
    </subcellularLocation>
</comment>
<dbReference type="InterPro" id="IPR037682">
    <property type="entry name" value="TonB_C"/>
</dbReference>
<dbReference type="SUPFAM" id="SSF74653">
    <property type="entry name" value="TolA/TonB C-terminal domain"/>
    <property type="match status" value="1"/>
</dbReference>
<dbReference type="InterPro" id="IPR051045">
    <property type="entry name" value="TonB-dependent_transducer"/>
</dbReference>
<dbReference type="Pfam" id="PF03544">
    <property type="entry name" value="TonB_C"/>
    <property type="match status" value="1"/>
</dbReference>
<evidence type="ECO:0000256" key="2">
    <source>
        <dbReference type="ARBA" id="ARBA00006555"/>
    </source>
</evidence>
<evidence type="ECO:0000256" key="6">
    <source>
        <dbReference type="ARBA" id="ARBA00022692"/>
    </source>
</evidence>
<sequence length="177" mass="19026">MGTQARRSALAAILICLTSLSQLAAESFIRSDGSVIEGQIDHANEREVTFKTSSGEFVTASIADLDANSVSAVQSWSDANPDLSDVYSVWDVKPSVVRSRTAVTPPQLSSPGFKGIVSLQVILDEQGKVRRATVSKSTHGDLEKPAMEAIRKWSFKPAQVAGKSVKSRIAISFKFEA</sequence>
<dbReference type="NCBIfam" id="TIGR01352">
    <property type="entry name" value="tonB_Cterm"/>
    <property type="match status" value="1"/>
</dbReference>
<feature type="signal peptide" evidence="10">
    <location>
        <begin position="1"/>
        <end position="24"/>
    </location>
</feature>